<keyword evidence="5" id="KW-0539">Nucleus</keyword>
<evidence type="ECO:0000256" key="6">
    <source>
        <dbReference type="ARBA" id="ARBA00023274"/>
    </source>
</evidence>
<dbReference type="PANTHER" id="PTHR22851">
    <property type="entry name" value="U3 SMALL NUCLEOLAR RNA U3 SNORNA ASSOCIATED PROTEIN"/>
    <property type="match status" value="1"/>
</dbReference>
<comment type="similarity">
    <text evidence="2">Belongs to the WD repeat DCAF13/WDSOF1 family.</text>
</comment>
<evidence type="ECO:0000256" key="8">
    <source>
        <dbReference type="SAM" id="MobiDB-lite"/>
    </source>
</evidence>
<feature type="domain" description="Sof1-like protein" evidence="9">
    <location>
        <begin position="340"/>
        <end position="413"/>
    </location>
</feature>
<protein>
    <submittedName>
        <fullName evidence="10">DDB1- and CUL4-associated factor 13</fullName>
    </submittedName>
</protein>
<dbReference type="InterPro" id="IPR001680">
    <property type="entry name" value="WD40_rpt"/>
</dbReference>
<dbReference type="InterPro" id="IPR036322">
    <property type="entry name" value="WD40_repeat_dom_sf"/>
</dbReference>
<feature type="repeat" description="WD" evidence="7">
    <location>
        <begin position="305"/>
        <end position="336"/>
    </location>
</feature>
<accession>A0ABQ7HZP2</accession>
<reference evidence="10 11" key="1">
    <citation type="submission" date="2019-01" db="EMBL/GenBank/DDBJ databases">
        <title>Genomes sequencing and comparative genomics of infectious freshwater microsporidia, Cucumispora dikerogammari and Thelohania contejeani.</title>
        <authorList>
            <person name="Cormier A."/>
            <person name="Giraud I."/>
            <person name="Wattier R."/>
            <person name="Teixeira M."/>
            <person name="Grandjean F."/>
            <person name="Rigaud T."/>
            <person name="Cordaux R."/>
        </authorList>
    </citation>
    <scope>NUCLEOTIDE SEQUENCE [LARGE SCALE GENOMIC DNA]</scope>
    <source>
        <strain evidence="10">T1</strain>
        <tissue evidence="10">Spores</tissue>
    </source>
</reference>
<sequence length="416" mass="48584">MKIRTIIHEPTETVKERKNDISKESFLKDSIYHPFMLEREYVRSLNYTKLERLLSKPFVAALSWHPEGIYSLKRDGDRFMTASFDGTVIVWNMAERDMVLRRKFEFTPVISFCQSDMLIGGNGVLTRHRCDETLTPIIKYKTEKQINFVDYAHEQIFTTTKDGCLIYDPERITYKQKYGDEEFLCAKYSNVLQHILGCAGRQDVVLVDDRARCEFARFKSGIRTMDLCFNPVNGSYLATANEDSNCYLYDMRYLGDNPKPIRRWINHVNSVVSIDYRSNGTEITTGSFDKTVRIYNETGCKDVYYSKRMGNVNGVKYSEDGKFIISASDDGSIRLWRSDGSERSGPKDRREEEAIKYASAVRDKFADLPEIRRISKHRFLPKKLKNDIRRECEKHQASIRKKERIKQNNKKKQTTI</sequence>
<dbReference type="InterPro" id="IPR051733">
    <property type="entry name" value="WD_repeat_DCAF13/WDSOF1"/>
</dbReference>
<evidence type="ECO:0000256" key="1">
    <source>
        <dbReference type="ARBA" id="ARBA00004604"/>
    </source>
</evidence>
<gene>
    <name evidence="10" type="primary">dcaf13</name>
    <name evidence="10" type="ORF">TCON_1198</name>
</gene>
<dbReference type="Gene3D" id="2.130.10.10">
    <property type="entry name" value="YVTN repeat-like/Quinoprotein amine dehydrogenase"/>
    <property type="match status" value="2"/>
</dbReference>
<dbReference type="PANTHER" id="PTHR22851:SF0">
    <property type="entry name" value="DDB1- AND CUL4-ASSOCIATED FACTOR 13"/>
    <property type="match status" value="1"/>
</dbReference>
<dbReference type="SMART" id="SM00320">
    <property type="entry name" value="WD40"/>
    <property type="match status" value="5"/>
</dbReference>
<dbReference type="SUPFAM" id="SSF50978">
    <property type="entry name" value="WD40 repeat-like"/>
    <property type="match status" value="1"/>
</dbReference>
<dbReference type="Pfam" id="PF00400">
    <property type="entry name" value="WD40"/>
    <property type="match status" value="3"/>
</dbReference>
<dbReference type="PROSITE" id="PS50082">
    <property type="entry name" value="WD_REPEATS_2"/>
    <property type="match status" value="3"/>
</dbReference>
<feature type="region of interest" description="Disordered" evidence="8">
    <location>
        <begin position="392"/>
        <end position="416"/>
    </location>
</feature>
<comment type="caution">
    <text evidence="10">The sequence shown here is derived from an EMBL/GenBank/DDBJ whole genome shotgun (WGS) entry which is preliminary data.</text>
</comment>
<dbReference type="EMBL" id="SBIQ01000070">
    <property type="protein sequence ID" value="KAF7683601.1"/>
    <property type="molecule type" value="Genomic_DNA"/>
</dbReference>
<dbReference type="InterPro" id="IPR020472">
    <property type="entry name" value="WD40_PAC1"/>
</dbReference>
<organism evidence="10 11">
    <name type="scientific">Astathelohania contejeani</name>
    <dbReference type="NCBI Taxonomy" id="164912"/>
    <lineage>
        <taxon>Eukaryota</taxon>
        <taxon>Fungi</taxon>
        <taxon>Fungi incertae sedis</taxon>
        <taxon>Microsporidia</taxon>
        <taxon>Astathelohaniidae</taxon>
        <taxon>Astathelohania</taxon>
    </lineage>
</organism>
<proteinExistence type="inferred from homology"/>
<keyword evidence="4" id="KW-0677">Repeat</keyword>
<evidence type="ECO:0000256" key="5">
    <source>
        <dbReference type="ARBA" id="ARBA00023242"/>
    </source>
</evidence>
<evidence type="ECO:0000256" key="7">
    <source>
        <dbReference type="PROSITE-ProRule" id="PRU00221"/>
    </source>
</evidence>
<evidence type="ECO:0000256" key="3">
    <source>
        <dbReference type="ARBA" id="ARBA00022574"/>
    </source>
</evidence>
<evidence type="ECO:0000313" key="11">
    <source>
        <dbReference type="Proteomes" id="UP001516464"/>
    </source>
</evidence>
<dbReference type="Pfam" id="PF04158">
    <property type="entry name" value="Sof1"/>
    <property type="match status" value="1"/>
</dbReference>
<dbReference type="InterPro" id="IPR015943">
    <property type="entry name" value="WD40/YVTN_repeat-like_dom_sf"/>
</dbReference>
<name>A0ABQ7HZP2_9MICR</name>
<evidence type="ECO:0000313" key="10">
    <source>
        <dbReference type="EMBL" id="KAF7683601.1"/>
    </source>
</evidence>
<keyword evidence="6" id="KW-0687">Ribonucleoprotein</keyword>
<dbReference type="PRINTS" id="PR00320">
    <property type="entry name" value="GPROTEINBRPT"/>
</dbReference>
<feature type="repeat" description="WD" evidence="7">
    <location>
        <begin position="264"/>
        <end position="296"/>
    </location>
</feature>
<comment type="subcellular location">
    <subcellularLocation>
        <location evidence="1">Nucleus</location>
        <location evidence="1">Nucleolus</location>
    </subcellularLocation>
</comment>
<evidence type="ECO:0000256" key="2">
    <source>
        <dbReference type="ARBA" id="ARBA00005649"/>
    </source>
</evidence>
<keyword evidence="3 7" id="KW-0853">WD repeat</keyword>
<evidence type="ECO:0000256" key="4">
    <source>
        <dbReference type="ARBA" id="ARBA00022737"/>
    </source>
</evidence>
<feature type="repeat" description="WD" evidence="7">
    <location>
        <begin position="62"/>
        <end position="101"/>
    </location>
</feature>
<dbReference type="PROSITE" id="PS50294">
    <property type="entry name" value="WD_REPEATS_REGION"/>
    <property type="match status" value="1"/>
</dbReference>
<keyword evidence="11" id="KW-1185">Reference proteome</keyword>
<evidence type="ECO:0000259" key="9">
    <source>
        <dbReference type="Pfam" id="PF04158"/>
    </source>
</evidence>
<dbReference type="Proteomes" id="UP001516464">
    <property type="component" value="Unassembled WGS sequence"/>
</dbReference>
<feature type="compositionally biased region" description="Basic residues" evidence="8">
    <location>
        <begin position="397"/>
        <end position="416"/>
    </location>
</feature>
<dbReference type="InterPro" id="IPR007287">
    <property type="entry name" value="Sof1"/>
</dbReference>